<name>A0A444JBA0_9BACT</name>
<reference evidence="2 3" key="1">
    <citation type="submission" date="2017-01" db="EMBL/GenBank/DDBJ databases">
        <title>The cable genome- insights into the physiology and evolution of filamentous bacteria capable of sulfide oxidation via long distance electron transfer.</title>
        <authorList>
            <person name="Schreiber L."/>
            <person name="Bjerg J.T."/>
            <person name="Boggild A."/>
            <person name="Van De Vossenberg J."/>
            <person name="Meysman F."/>
            <person name="Nielsen L.P."/>
            <person name="Schramm A."/>
            <person name="Kjeldsen K.U."/>
        </authorList>
    </citation>
    <scope>NUCLEOTIDE SEQUENCE [LARGE SCALE GENOMIC DNA]</scope>
    <source>
        <strain evidence="2">A5</strain>
    </source>
</reference>
<dbReference type="InterPro" id="IPR027849">
    <property type="entry name" value="DUF4434"/>
</dbReference>
<sequence>MTVPLKGAFLQISNEHADHTVAGWQVAVSDMNRLQMELVIIQAEAYLKHDDSRDEVTRGYIINALWRAEELNMKVWIGLIYPKGCVGDQACVKDEARIDNIIKKSKESADLIFEQFGSSSSFGGFYLPLEGWTPEGYDELKFYKKYLIEVSKYCRSKGEGLQIATSPFINKQSAQQAIITEEVYKSFLKETDLSIILLQDGLGGNNVPLDVVPAYMSAMKNACDDAGIEMWANIEAFVNDTTAAGFERVQKQITAAREVTNNLVTFEFYKYWTRHLHIPGAAELNDAYYQTYIDTTP</sequence>
<dbReference type="AlphaFoldDB" id="A0A444JBA0"/>
<dbReference type="EMBL" id="MTKS01000332">
    <property type="protein sequence ID" value="RWX50365.1"/>
    <property type="molecule type" value="Genomic_DNA"/>
</dbReference>
<feature type="domain" description="DUF4434" evidence="1">
    <location>
        <begin position="5"/>
        <end position="272"/>
    </location>
</feature>
<dbReference type="Proteomes" id="UP000288892">
    <property type="component" value="Unassembled WGS sequence"/>
</dbReference>
<protein>
    <recommendedName>
        <fullName evidence="1">DUF4434 domain-containing protein</fullName>
    </recommendedName>
</protein>
<evidence type="ECO:0000313" key="2">
    <source>
        <dbReference type="EMBL" id="RWX50365.1"/>
    </source>
</evidence>
<proteinExistence type="predicted"/>
<organism evidence="2 3">
    <name type="scientific">Candidatus Electrothrix marina</name>
    <dbReference type="NCBI Taxonomy" id="1859130"/>
    <lineage>
        <taxon>Bacteria</taxon>
        <taxon>Pseudomonadati</taxon>
        <taxon>Thermodesulfobacteriota</taxon>
        <taxon>Desulfobulbia</taxon>
        <taxon>Desulfobulbales</taxon>
        <taxon>Desulfobulbaceae</taxon>
        <taxon>Candidatus Electrothrix</taxon>
    </lineage>
</organism>
<comment type="caution">
    <text evidence="2">The sequence shown here is derived from an EMBL/GenBank/DDBJ whole genome shotgun (WGS) entry which is preliminary data.</text>
</comment>
<dbReference type="Gene3D" id="3.20.20.80">
    <property type="entry name" value="Glycosidases"/>
    <property type="match status" value="1"/>
</dbReference>
<gene>
    <name evidence="2" type="ORF">VU01_13322</name>
</gene>
<evidence type="ECO:0000313" key="3">
    <source>
        <dbReference type="Proteomes" id="UP000288892"/>
    </source>
</evidence>
<accession>A0A444JBA0</accession>
<keyword evidence="3" id="KW-1185">Reference proteome</keyword>
<dbReference type="Pfam" id="PF14488">
    <property type="entry name" value="DUF4434"/>
    <property type="match status" value="1"/>
</dbReference>
<evidence type="ECO:0000259" key="1">
    <source>
        <dbReference type="Pfam" id="PF14488"/>
    </source>
</evidence>